<protein>
    <recommendedName>
        <fullName evidence="3">F-box domain-containing protein</fullName>
    </recommendedName>
</protein>
<sequence length="474" mass="53943">MTKRKYSSEQLLECPKRPKPTLEDIETTPVSPNGDIFSFCPAEIKLQIFNLLEKDEVTNLSRCSRSFYAFSWGLRIKSVILDAKSVLLFQKGGLGEHGCHSIRSVRLGKKRRWSKNAAKLGSYFCGGNFDTNGALDQVRAALSLFPNLQKLSLSYQIPSAAENNAYVAIFNEISRHPKLGSNLEYLEIEAVKIPETDPRGCYQRADELYEKLYSELSVENRKFLGSKVADNEIGRILREKMEVQGFPVLKKAKISANCIAGLMADPRCAYMRKTGFYYIPLLFAPQLRTLNIETTDSFHVFDTYGFTERDNLKGRSKADFEVGLLDVFAKITKLSLTTYNSPKPKDVQRLAQRFPDVRDLKIKMFNNRPCDGYSKNRISYTSIKDMKHLKTLSLPWPRGNGGSFDLAKLQGQIKCWRKAGLNSLERVEFLGKRDKSGGIGRMWSDTHLVFEIRGGSINAREDTQPFQYEDCRKH</sequence>
<dbReference type="Proteomes" id="UP001370758">
    <property type="component" value="Unassembled WGS sequence"/>
</dbReference>
<keyword evidence="2" id="KW-1185">Reference proteome</keyword>
<dbReference type="AlphaFoldDB" id="A0AAV9WLI2"/>
<gene>
    <name evidence="1" type="ORF">TWF481_000023</name>
</gene>
<proteinExistence type="predicted"/>
<accession>A0AAV9WLI2</accession>
<evidence type="ECO:0000313" key="2">
    <source>
        <dbReference type="Proteomes" id="UP001370758"/>
    </source>
</evidence>
<evidence type="ECO:0008006" key="3">
    <source>
        <dbReference type="Google" id="ProtNLM"/>
    </source>
</evidence>
<reference evidence="1 2" key="1">
    <citation type="submission" date="2023-08" db="EMBL/GenBank/DDBJ databases">
        <authorList>
            <person name="Palmer J.M."/>
        </authorList>
    </citation>
    <scope>NUCLEOTIDE SEQUENCE [LARGE SCALE GENOMIC DNA]</scope>
    <source>
        <strain evidence="1 2">TWF481</strain>
    </source>
</reference>
<organism evidence="1 2">
    <name type="scientific">Arthrobotrys musiformis</name>
    <dbReference type="NCBI Taxonomy" id="47236"/>
    <lineage>
        <taxon>Eukaryota</taxon>
        <taxon>Fungi</taxon>
        <taxon>Dikarya</taxon>
        <taxon>Ascomycota</taxon>
        <taxon>Pezizomycotina</taxon>
        <taxon>Orbiliomycetes</taxon>
        <taxon>Orbiliales</taxon>
        <taxon>Orbiliaceae</taxon>
        <taxon>Arthrobotrys</taxon>
    </lineage>
</organism>
<evidence type="ECO:0000313" key="1">
    <source>
        <dbReference type="EMBL" id="KAK6511101.1"/>
    </source>
</evidence>
<name>A0AAV9WLI2_9PEZI</name>
<comment type="caution">
    <text evidence="1">The sequence shown here is derived from an EMBL/GenBank/DDBJ whole genome shotgun (WGS) entry which is preliminary data.</text>
</comment>
<dbReference type="EMBL" id="JAVHJL010000001">
    <property type="protein sequence ID" value="KAK6511101.1"/>
    <property type="molecule type" value="Genomic_DNA"/>
</dbReference>